<dbReference type="PANTHER" id="PTHR33254:SF4">
    <property type="entry name" value="4-HYDROXY-4-METHYL-2-OXOGLUTARATE ALDOLASE 3-RELATED"/>
    <property type="match status" value="1"/>
</dbReference>
<gene>
    <name evidence="5" type="ORF">ACERK3_01720</name>
</gene>
<dbReference type="EMBL" id="JBGUBD010000001">
    <property type="protein sequence ID" value="MFA9477002.1"/>
    <property type="molecule type" value="Genomic_DNA"/>
</dbReference>
<dbReference type="PANTHER" id="PTHR33254">
    <property type="entry name" value="4-HYDROXY-4-METHYL-2-OXOGLUTARATE ALDOLASE 3-RELATED"/>
    <property type="match status" value="1"/>
</dbReference>
<organism evidence="5 6">
    <name type="scientific">Natronomicrosphaera hydrolytica</name>
    <dbReference type="NCBI Taxonomy" id="3242702"/>
    <lineage>
        <taxon>Bacteria</taxon>
        <taxon>Pseudomonadati</taxon>
        <taxon>Planctomycetota</taxon>
        <taxon>Phycisphaerae</taxon>
        <taxon>Phycisphaerales</taxon>
        <taxon>Phycisphaeraceae</taxon>
        <taxon>Natronomicrosphaera</taxon>
    </lineage>
</organism>
<comment type="caution">
    <text evidence="5">The sequence shown here is derived from an EMBL/GenBank/DDBJ whole genome shotgun (WGS) entry which is preliminary data.</text>
</comment>
<dbReference type="InterPro" id="IPR036704">
    <property type="entry name" value="RraA/RraA-like_sf"/>
</dbReference>
<comment type="cofactor">
    <cofactor evidence="1">
        <name>a divalent metal cation</name>
        <dbReference type="ChEBI" id="CHEBI:60240"/>
    </cofactor>
</comment>
<dbReference type="InterPro" id="IPR005493">
    <property type="entry name" value="RraA/RraA-like"/>
</dbReference>
<evidence type="ECO:0000313" key="6">
    <source>
        <dbReference type="Proteomes" id="UP001575105"/>
    </source>
</evidence>
<name>A0ABV4U083_9BACT</name>
<dbReference type="SUPFAM" id="SSF89562">
    <property type="entry name" value="RraA-like"/>
    <property type="match status" value="1"/>
</dbReference>
<evidence type="ECO:0000313" key="5">
    <source>
        <dbReference type="EMBL" id="MFA9477002.1"/>
    </source>
</evidence>
<protein>
    <recommendedName>
        <fullName evidence="2">Putative 4-hydroxy-4-methyl-2-oxoglutarate aldolase</fullName>
    </recommendedName>
    <alternativeName>
        <fullName evidence="3">Regulator of ribonuclease activity homolog</fullName>
    </alternativeName>
    <alternativeName>
        <fullName evidence="4">RraA-like protein</fullName>
    </alternativeName>
</protein>
<sequence>MSQAALNFHRSIIPLNRATAKVKDNMHQKMNTDKLQQSRDTIESVELSIPESELCARFEKLYSGAVNDVLREMCMPSQALPPEIMPLRDEMVVCGPAFTVKSVKDPTMGGELEMRVKMLDDLKPGHIVVWNAHGQMRASHWGGVMTQASLKAGCRGAIIDGGIRDTKDILSQKFPIWYRYRTSTGALAHTKVVSYQTPVFVGDVIIKPGDIILADIDGALVIPRQMAVGVLERAEQIERNEGEIKEWVDAGLSAAEIHDRGGYF</sequence>
<evidence type="ECO:0000256" key="4">
    <source>
        <dbReference type="ARBA" id="ARBA00030169"/>
    </source>
</evidence>
<dbReference type="CDD" id="cd16841">
    <property type="entry name" value="RraA_family"/>
    <property type="match status" value="1"/>
</dbReference>
<reference evidence="5 6" key="1">
    <citation type="submission" date="2024-08" db="EMBL/GenBank/DDBJ databases">
        <title>Whole-genome sequencing of halo(alkali)philic microorganisms from hypersaline lakes.</title>
        <authorList>
            <person name="Sorokin D.Y."/>
            <person name="Merkel A.Y."/>
            <person name="Messina E."/>
            <person name="Yakimov M."/>
        </authorList>
    </citation>
    <scope>NUCLEOTIDE SEQUENCE [LARGE SCALE GENOMIC DNA]</scope>
    <source>
        <strain evidence="5 6">AB-hyl4</strain>
    </source>
</reference>
<proteinExistence type="predicted"/>
<keyword evidence="6" id="KW-1185">Reference proteome</keyword>
<accession>A0ABV4U083</accession>
<evidence type="ECO:0000256" key="2">
    <source>
        <dbReference type="ARBA" id="ARBA00016549"/>
    </source>
</evidence>
<dbReference type="Proteomes" id="UP001575105">
    <property type="component" value="Unassembled WGS sequence"/>
</dbReference>
<dbReference type="RefSeq" id="WP_425343926.1">
    <property type="nucleotide sequence ID" value="NZ_JBGUBD010000001.1"/>
</dbReference>
<evidence type="ECO:0000256" key="3">
    <source>
        <dbReference type="ARBA" id="ARBA00029596"/>
    </source>
</evidence>
<dbReference type="Pfam" id="PF03737">
    <property type="entry name" value="RraA-like"/>
    <property type="match status" value="1"/>
</dbReference>
<dbReference type="Gene3D" id="3.50.30.40">
    <property type="entry name" value="Ribonuclease E inhibitor RraA/RraA-like"/>
    <property type="match status" value="1"/>
</dbReference>
<evidence type="ECO:0000256" key="1">
    <source>
        <dbReference type="ARBA" id="ARBA00001968"/>
    </source>
</evidence>